<accession>A0A8J3VEN0</accession>
<dbReference type="Gene3D" id="3.40.50.11600">
    <property type="match status" value="1"/>
</dbReference>
<feature type="transmembrane region" description="Helical" evidence="6">
    <location>
        <begin position="224"/>
        <end position="242"/>
    </location>
</feature>
<dbReference type="Gene3D" id="3.30.70.20">
    <property type="match status" value="1"/>
</dbReference>
<keyword evidence="9" id="KW-1185">Reference proteome</keyword>
<name>A0A8J3VEN0_9ACTN</name>
<evidence type="ECO:0000256" key="2">
    <source>
        <dbReference type="ARBA" id="ARBA00022485"/>
    </source>
</evidence>
<evidence type="ECO:0000256" key="4">
    <source>
        <dbReference type="ARBA" id="ARBA00023004"/>
    </source>
</evidence>
<dbReference type="InterPro" id="IPR017896">
    <property type="entry name" value="4Fe4S_Fe-S-bd"/>
</dbReference>
<dbReference type="PROSITE" id="PS51379">
    <property type="entry name" value="4FE4S_FER_2"/>
    <property type="match status" value="2"/>
</dbReference>
<comment type="caution">
    <text evidence="8">The sequence shown here is derived from an EMBL/GenBank/DDBJ whole genome shotgun (WGS) entry which is preliminary data.</text>
</comment>
<dbReference type="RefSeq" id="WP_203907383.1">
    <property type="nucleotide sequence ID" value="NZ_BONY01000007.1"/>
</dbReference>
<organism evidence="8 9">
    <name type="scientific">Rhizocola hellebori</name>
    <dbReference type="NCBI Taxonomy" id="1392758"/>
    <lineage>
        <taxon>Bacteria</taxon>
        <taxon>Bacillati</taxon>
        <taxon>Actinomycetota</taxon>
        <taxon>Actinomycetes</taxon>
        <taxon>Micromonosporales</taxon>
        <taxon>Micromonosporaceae</taxon>
        <taxon>Rhizocola</taxon>
    </lineage>
</organism>
<evidence type="ECO:0000256" key="6">
    <source>
        <dbReference type="SAM" id="Phobius"/>
    </source>
</evidence>
<keyword evidence="3" id="KW-0479">Metal-binding</keyword>
<dbReference type="InterPro" id="IPR050157">
    <property type="entry name" value="PSI_iron-sulfur_center"/>
</dbReference>
<dbReference type="Pfam" id="PF03599">
    <property type="entry name" value="CdhD"/>
    <property type="match status" value="1"/>
</dbReference>
<dbReference type="PANTHER" id="PTHR24960">
    <property type="entry name" value="PHOTOSYSTEM I IRON-SULFUR CENTER-RELATED"/>
    <property type="match status" value="1"/>
</dbReference>
<keyword evidence="4" id="KW-0408">Iron</keyword>
<feature type="transmembrane region" description="Helical" evidence="6">
    <location>
        <begin position="193"/>
        <end position="212"/>
    </location>
</feature>
<dbReference type="PANTHER" id="PTHR24960:SF79">
    <property type="entry name" value="PHOTOSYSTEM I IRON-SULFUR CENTER"/>
    <property type="match status" value="1"/>
</dbReference>
<keyword evidence="2" id="KW-0004">4Fe-4S</keyword>
<keyword evidence="6" id="KW-0812">Transmembrane</keyword>
<evidence type="ECO:0000256" key="5">
    <source>
        <dbReference type="ARBA" id="ARBA00023014"/>
    </source>
</evidence>
<dbReference type="AlphaFoldDB" id="A0A8J3VEN0"/>
<comment type="cofactor">
    <cofactor evidence="1">
        <name>[4Fe-4S] cluster</name>
        <dbReference type="ChEBI" id="CHEBI:49883"/>
    </cofactor>
</comment>
<evidence type="ECO:0000256" key="3">
    <source>
        <dbReference type="ARBA" id="ARBA00022723"/>
    </source>
</evidence>
<feature type="domain" description="4Fe-4S ferredoxin-type" evidence="7">
    <location>
        <begin position="294"/>
        <end position="324"/>
    </location>
</feature>
<keyword evidence="6" id="KW-1133">Transmembrane helix</keyword>
<gene>
    <name evidence="8" type="ORF">Rhe02_15440</name>
</gene>
<dbReference type="SUPFAM" id="SSF54862">
    <property type="entry name" value="4Fe-4S ferredoxins"/>
    <property type="match status" value="1"/>
</dbReference>
<dbReference type="Pfam" id="PF12838">
    <property type="entry name" value="Fer4_7"/>
    <property type="match status" value="1"/>
</dbReference>
<protein>
    <recommendedName>
        <fullName evidence="7">4Fe-4S ferredoxin-type domain-containing protein</fullName>
    </recommendedName>
</protein>
<dbReference type="EMBL" id="BONY01000007">
    <property type="protein sequence ID" value="GIH03477.1"/>
    <property type="molecule type" value="Genomic_DNA"/>
</dbReference>
<feature type="transmembrane region" description="Helical" evidence="6">
    <location>
        <begin position="169"/>
        <end position="187"/>
    </location>
</feature>
<dbReference type="InterPro" id="IPR016041">
    <property type="entry name" value="Ac-CoA_synth_d_su_TIM-brl"/>
</dbReference>
<proteinExistence type="predicted"/>
<keyword evidence="6" id="KW-0472">Membrane</keyword>
<dbReference type="GO" id="GO:0046872">
    <property type="term" value="F:metal ion binding"/>
    <property type="evidence" value="ECO:0007669"/>
    <property type="project" value="UniProtKB-KW"/>
</dbReference>
<dbReference type="Proteomes" id="UP000612899">
    <property type="component" value="Unassembled WGS sequence"/>
</dbReference>
<feature type="transmembrane region" description="Helical" evidence="6">
    <location>
        <begin position="248"/>
        <end position="268"/>
    </location>
</feature>
<evidence type="ECO:0000313" key="9">
    <source>
        <dbReference type="Proteomes" id="UP000612899"/>
    </source>
</evidence>
<evidence type="ECO:0000259" key="7">
    <source>
        <dbReference type="PROSITE" id="PS51379"/>
    </source>
</evidence>
<keyword evidence="5" id="KW-0411">Iron-sulfur</keyword>
<dbReference type="GO" id="GO:0051539">
    <property type="term" value="F:4 iron, 4 sulfur cluster binding"/>
    <property type="evidence" value="ECO:0007669"/>
    <property type="project" value="UniProtKB-KW"/>
</dbReference>
<dbReference type="InterPro" id="IPR050003">
    <property type="entry name" value="HgcAB-like"/>
</dbReference>
<evidence type="ECO:0000256" key="1">
    <source>
        <dbReference type="ARBA" id="ARBA00001966"/>
    </source>
</evidence>
<evidence type="ECO:0000313" key="8">
    <source>
        <dbReference type="EMBL" id="GIH03477.1"/>
    </source>
</evidence>
<dbReference type="InterPro" id="IPR017900">
    <property type="entry name" value="4Fe4S_Fe_S_CS"/>
</dbReference>
<feature type="domain" description="4Fe-4S ferredoxin-type" evidence="7">
    <location>
        <begin position="326"/>
        <end position="351"/>
    </location>
</feature>
<reference evidence="8" key="1">
    <citation type="submission" date="2021-01" db="EMBL/GenBank/DDBJ databases">
        <title>Whole genome shotgun sequence of Rhizocola hellebori NBRC 109834.</title>
        <authorList>
            <person name="Komaki H."/>
            <person name="Tamura T."/>
        </authorList>
    </citation>
    <scope>NUCLEOTIDE SEQUENCE</scope>
    <source>
        <strain evidence="8">NBRC 109834</strain>
    </source>
</reference>
<dbReference type="NCBIfam" id="NF043039">
    <property type="entry name" value="HgcAB_like"/>
    <property type="match status" value="1"/>
</dbReference>
<sequence length="351" mass="37627">MPAASSSLITGGLRSAAQLIFRSFPFPVEPGLRTFGNPDRNSPVFVTANFDHTVRLVSRVLANYDCYLLIAPTGGVNVWCASAGGHFGTDEVEAAIKLSGIDKLVDHHRLVLPRLAAPGVNVKEVRHRTGWRVVFGPIEIDDLPQWLEQSFPRLVADVVSFPWRRRVEMGVGAGLWPAVILGVPAGLIMGWRAGLAIAGLSYVLSVLFALVYPRMPAQPGLPQGIPLAVMLGAASGALARLADVNLWGVIFWTVTIAAMGVLVAIDFPSWSPTDVCKQQLLCFLYPATLAPAGFLPVVDEPKCIDGCDICVKVCPKGAMSLKDNHKATLFDPQGCLSCYACVQQCPVDAIS</sequence>
<dbReference type="PROSITE" id="PS00198">
    <property type="entry name" value="4FE4S_FER_1"/>
    <property type="match status" value="1"/>
</dbReference>